<dbReference type="EMBL" id="JARBDR010000337">
    <property type="protein sequence ID" value="KAJ8314579.1"/>
    <property type="molecule type" value="Genomic_DNA"/>
</dbReference>
<feature type="transmembrane region" description="Helical" evidence="2">
    <location>
        <begin position="53"/>
        <end position="74"/>
    </location>
</feature>
<accession>A0ABQ9FB58</accession>
<evidence type="ECO:0000313" key="3">
    <source>
        <dbReference type="EMBL" id="KAJ8314579.1"/>
    </source>
</evidence>
<dbReference type="Proteomes" id="UP001217089">
    <property type="component" value="Unassembled WGS sequence"/>
</dbReference>
<reference evidence="3 4" key="1">
    <citation type="submission" date="2022-12" db="EMBL/GenBank/DDBJ databases">
        <title>Chromosome-level genome of Tegillarca granosa.</title>
        <authorList>
            <person name="Kim J."/>
        </authorList>
    </citation>
    <scope>NUCLEOTIDE SEQUENCE [LARGE SCALE GENOMIC DNA]</scope>
    <source>
        <strain evidence="3">Teg-2019</strain>
        <tissue evidence="3">Adductor muscle</tissue>
    </source>
</reference>
<keyword evidence="4" id="KW-1185">Reference proteome</keyword>
<keyword evidence="2" id="KW-1133">Transmembrane helix</keyword>
<gene>
    <name evidence="3" type="ORF">KUTeg_006729</name>
</gene>
<proteinExistence type="predicted"/>
<organism evidence="3 4">
    <name type="scientific">Tegillarca granosa</name>
    <name type="common">Malaysian cockle</name>
    <name type="synonym">Anadara granosa</name>
    <dbReference type="NCBI Taxonomy" id="220873"/>
    <lineage>
        <taxon>Eukaryota</taxon>
        <taxon>Metazoa</taxon>
        <taxon>Spiralia</taxon>
        <taxon>Lophotrochozoa</taxon>
        <taxon>Mollusca</taxon>
        <taxon>Bivalvia</taxon>
        <taxon>Autobranchia</taxon>
        <taxon>Pteriomorphia</taxon>
        <taxon>Arcoida</taxon>
        <taxon>Arcoidea</taxon>
        <taxon>Arcidae</taxon>
        <taxon>Tegillarca</taxon>
    </lineage>
</organism>
<feature type="compositionally biased region" description="Polar residues" evidence="1">
    <location>
        <begin position="257"/>
        <end position="267"/>
    </location>
</feature>
<feature type="non-terminal residue" evidence="3">
    <location>
        <position position="1"/>
    </location>
</feature>
<feature type="region of interest" description="Disordered" evidence="1">
    <location>
        <begin position="124"/>
        <end position="166"/>
    </location>
</feature>
<feature type="compositionally biased region" description="Basic and acidic residues" evidence="1">
    <location>
        <begin position="223"/>
        <end position="237"/>
    </location>
</feature>
<evidence type="ECO:0000256" key="2">
    <source>
        <dbReference type="SAM" id="Phobius"/>
    </source>
</evidence>
<feature type="compositionally biased region" description="Low complexity" evidence="1">
    <location>
        <begin position="125"/>
        <end position="136"/>
    </location>
</feature>
<comment type="caution">
    <text evidence="3">The sequence shown here is derived from an EMBL/GenBank/DDBJ whole genome shotgun (WGS) entry which is preliminary data.</text>
</comment>
<keyword evidence="2" id="KW-0472">Membrane</keyword>
<name>A0ABQ9FB58_TEGGR</name>
<sequence>TGSGFCSQAYFDYLSYEGKVVCNVVILIHLLRSDIGVLHNNLMMTFYKKNRRIISSATWIGRFNFVISFTFLVMRWSEIMKSYLAEKNSKRFEANMSSWKGSNTPSYSIQSNVPDYQKMLQSRFTSSGWSPGTSPPGRERYHGYTSSPPRSISPLPHRSSSNLSYGESKLYQPSKYGLVSDNHYDTYLAKDFTHLNMEDTVNVLDSDIGDNRVTYGSSSYEYPHYDGDSYRQPDHSDYTPYTPRDTPKTSDLDLEQPSATGGMTFSSPPMRASLEYTSSGPNYISHTRSSKDYSKDAIDYSKDIGTGRGLKQTRGPGHGYSGGMYTNNEDGHYHTGSHKHTSNDLRQWQKHHQDQLRQQQIETKIEADTKHYEDKLRSALMSKIPSQDNEVYQQLQVYHLITYRATEHENEKLKAIMRDSSGGSESDELKNQLSSQNQDLMDKNLMQREQIKQFEEQNSDENRPSTMEGHDDTHGAVAPKQEHQTLKQWLVKLKELRSEIEKLRGMICNKYAEDIGDNFNCNTQ</sequence>
<evidence type="ECO:0000313" key="4">
    <source>
        <dbReference type="Proteomes" id="UP001217089"/>
    </source>
</evidence>
<keyword evidence="2" id="KW-0812">Transmembrane</keyword>
<protein>
    <submittedName>
        <fullName evidence="3">Uncharacterized protein</fullName>
    </submittedName>
</protein>
<feature type="region of interest" description="Disordered" evidence="1">
    <location>
        <begin position="454"/>
        <end position="483"/>
    </location>
</feature>
<evidence type="ECO:0000256" key="1">
    <source>
        <dbReference type="SAM" id="MobiDB-lite"/>
    </source>
</evidence>
<feature type="region of interest" description="Disordered" evidence="1">
    <location>
        <begin position="215"/>
        <end position="279"/>
    </location>
</feature>